<evidence type="ECO:0000313" key="2">
    <source>
        <dbReference type="Ensembl" id="ENSCINP00000026597.2"/>
    </source>
</evidence>
<dbReference type="HOGENOM" id="CLU_1431053_0_0_1"/>
<evidence type="ECO:0000313" key="3">
    <source>
        <dbReference type="Proteomes" id="UP000008144"/>
    </source>
</evidence>
<evidence type="ECO:0000259" key="1">
    <source>
        <dbReference type="Pfam" id="PF17682"/>
    </source>
</evidence>
<reference evidence="2" key="2">
    <citation type="submission" date="2025-08" db="UniProtKB">
        <authorList>
            <consortium name="Ensembl"/>
        </authorList>
    </citation>
    <scope>IDENTIFICATION</scope>
</reference>
<dbReference type="GO" id="GO:0006384">
    <property type="term" value="P:transcription initiation at RNA polymerase III promoter"/>
    <property type="evidence" value="ECO:0007669"/>
    <property type="project" value="InterPro"/>
</dbReference>
<dbReference type="PANTHER" id="PTHR13230">
    <property type="entry name" value="GENERAL TRANSCRIPTION FACTOR IIIC, POLYPEPTIDE 5"/>
    <property type="match status" value="1"/>
</dbReference>
<dbReference type="Ensembl" id="ENSCINT00000026843.2">
    <property type="protein sequence ID" value="ENSCINP00000026597.2"/>
    <property type="gene ID" value="ENSCING00000014806.2"/>
</dbReference>
<proteinExistence type="predicted"/>
<sequence length="190" mass="22054">MENKINLKSKFDQNTSFVCVEYPGKVQSVQNMLQTLGGLDNVTKVYRDSTQRLDLRYRPGDPSCKPVCADYVKTTAVLMKVLKYRKKKTEGDNSKPDFRYRQSICGIVKGAYRFKTLCDFQFMSLKRSKVVNSNMINLVPSLCCLQVDFEDKFFKQEASLFLPPPTFSRIDMVQEYNWRKETTSLANKYV</sequence>
<dbReference type="InterPro" id="IPR042536">
    <property type="entry name" value="TFIIIC_tauA_Sfc1"/>
</dbReference>
<dbReference type="GO" id="GO:0000127">
    <property type="term" value="C:transcription factor TFIIIC complex"/>
    <property type="evidence" value="ECO:0007669"/>
    <property type="project" value="InterPro"/>
</dbReference>
<reference evidence="2" key="3">
    <citation type="submission" date="2025-09" db="UniProtKB">
        <authorList>
            <consortium name="Ensembl"/>
        </authorList>
    </citation>
    <scope>IDENTIFICATION</scope>
</reference>
<dbReference type="Proteomes" id="UP000008144">
    <property type="component" value="Unassembled WGS sequence"/>
</dbReference>
<dbReference type="OMA" id="IFCKPAC"/>
<dbReference type="AlphaFoldDB" id="F6UYH8"/>
<accession>F6UYH8</accession>
<feature type="domain" description="Transcription factor IIIC subunit Tfc1/Sfc1 triple barrel" evidence="1">
    <location>
        <begin position="18"/>
        <end position="122"/>
    </location>
</feature>
<dbReference type="Pfam" id="PF17682">
    <property type="entry name" value="Tau95_N"/>
    <property type="match status" value="1"/>
</dbReference>
<dbReference type="InParanoid" id="F6UYH8"/>
<organism evidence="2 3">
    <name type="scientific">Ciona intestinalis</name>
    <name type="common">Transparent sea squirt</name>
    <name type="synonym">Ascidia intestinalis</name>
    <dbReference type="NCBI Taxonomy" id="7719"/>
    <lineage>
        <taxon>Eukaryota</taxon>
        <taxon>Metazoa</taxon>
        <taxon>Chordata</taxon>
        <taxon>Tunicata</taxon>
        <taxon>Ascidiacea</taxon>
        <taxon>Phlebobranchia</taxon>
        <taxon>Cionidae</taxon>
        <taxon>Ciona</taxon>
    </lineage>
</organism>
<name>F6UYH8_CIOIN</name>
<protein>
    <recommendedName>
        <fullName evidence="1">Transcription factor IIIC subunit Tfc1/Sfc1 triple barrel domain-containing protein</fullName>
    </recommendedName>
</protein>
<dbReference type="STRING" id="7719.ENSCINP00000026597"/>
<dbReference type="InterPro" id="IPR041499">
    <property type="entry name" value="Tfc1/Sfc1_N"/>
</dbReference>
<dbReference type="PANTHER" id="PTHR13230:SF5">
    <property type="entry name" value="GENERAL TRANSCRIPTION FACTOR 3C POLYPEPTIDE 5"/>
    <property type="match status" value="1"/>
</dbReference>
<dbReference type="InterPro" id="IPR040454">
    <property type="entry name" value="TF_IIIC_Tfc1/Sfc1"/>
</dbReference>
<dbReference type="GeneTree" id="ENSGT00390000004458"/>
<dbReference type="FunFam" id="3.30.200.160:FF:000006">
    <property type="entry name" value="general transcription factor 3C polypeptide 5-like isoform X2"/>
    <property type="match status" value="1"/>
</dbReference>
<reference evidence="3" key="1">
    <citation type="journal article" date="2002" name="Science">
        <title>The draft genome of Ciona intestinalis: insights into chordate and vertebrate origins.</title>
        <authorList>
            <person name="Dehal P."/>
            <person name="Satou Y."/>
            <person name="Campbell R.K."/>
            <person name="Chapman J."/>
            <person name="Degnan B."/>
            <person name="De Tomaso A."/>
            <person name="Davidson B."/>
            <person name="Di Gregorio A."/>
            <person name="Gelpke M."/>
            <person name="Goodstein D.M."/>
            <person name="Harafuji N."/>
            <person name="Hastings K.E."/>
            <person name="Ho I."/>
            <person name="Hotta K."/>
            <person name="Huang W."/>
            <person name="Kawashima T."/>
            <person name="Lemaire P."/>
            <person name="Martinez D."/>
            <person name="Meinertzhagen I.A."/>
            <person name="Necula S."/>
            <person name="Nonaka M."/>
            <person name="Putnam N."/>
            <person name="Rash S."/>
            <person name="Saiga H."/>
            <person name="Satake M."/>
            <person name="Terry A."/>
            <person name="Yamada L."/>
            <person name="Wang H.G."/>
            <person name="Awazu S."/>
            <person name="Azumi K."/>
            <person name="Boore J."/>
            <person name="Branno M."/>
            <person name="Chin-Bow S."/>
            <person name="DeSantis R."/>
            <person name="Doyle S."/>
            <person name="Francino P."/>
            <person name="Keys D.N."/>
            <person name="Haga S."/>
            <person name="Hayashi H."/>
            <person name="Hino K."/>
            <person name="Imai K.S."/>
            <person name="Inaba K."/>
            <person name="Kano S."/>
            <person name="Kobayashi K."/>
            <person name="Kobayashi M."/>
            <person name="Lee B.I."/>
            <person name="Makabe K.W."/>
            <person name="Manohar C."/>
            <person name="Matassi G."/>
            <person name="Medina M."/>
            <person name="Mochizuki Y."/>
            <person name="Mount S."/>
            <person name="Morishita T."/>
            <person name="Miura S."/>
            <person name="Nakayama A."/>
            <person name="Nishizaka S."/>
            <person name="Nomoto H."/>
            <person name="Ohta F."/>
            <person name="Oishi K."/>
            <person name="Rigoutsos I."/>
            <person name="Sano M."/>
            <person name="Sasaki A."/>
            <person name="Sasakura Y."/>
            <person name="Shoguchi E."/>
            <person name="Shin-i T."/>
            <person name="Spagnuolo A."/>
            <person name="Stainier D."/>
            <person name="Suzuki M.M."/>
            <person name="Tassy O."/>
            <person name="Takatori N."/>
            <person name="Tokuoka M."/>
            <person name="Yagi K."/>
            <person name="Yoshizaki F."/>
            <person name="Wada S."/>
            <person name="Zhang C."/>
            <person name="Hyatt P.D."/>
            <person name="Larimer F."/>
            <person name="Detter C."/>
            <person name="Doggett N."/>
            <person name="Glavina T."/>
            <person name="Hawkins T."/>
            <person name="Richardson P."/>
            <person name="Lucas S."/>
            <person name="Kohara Y."/>
            <person name="Levine M."/>
            <person name="Satoh N."/>
            <person name="Rokhsar D.S."/>
        </authorList>
    </citation>
    <scope>NUCLEOTIDE SEQUENCE [LARGE SCALE GENOMIC DNA]</scope>
</reference>
<dbReference type="Gene3D" id="3.30.200.160">
    <property type="entry name" value="TFIIIC, subcomplex tauA, subunit Sfc1, barrel domain"/>
    <property type="match status" value="1"/>
</dbReference>
<keyword evidence="3" id="KW-1185">Reference proteome</keyword>